<protein>
    <submittedName>
        <fullName evidence="1">Uncharacterized protein</fullName>
    </submittedName>
</protein>
<proteinExistence type="predicted"/>
<organism evidence="1 2">
    <name type="scientific">Flintibacter hominis</name>
    <dbReference type="NCBI Taxonomy" id="2763048"/>
    <lineage>
        <taxon>Bacteria</taxon>
        <taxon>Bacillati</taxon>
        <taxon>Bacillota</taxon>
        <taxon>Clostridia</taxon>
        <taxon>Eubacteriales</taxon>
        <taxon>Flintibacter</taxon>
    </lineage>
</organism>
<evidence type="ECO:0000313" key="2">
    <source>
        <dbReference type="Proteomes" id="UP000628736"/>
    </source>
</evidence>
<name>A0A8J6IYZ3_9FIRM</name>
<dbReference type="EMBL" id="JACOPO010000010">
    <property type="protein sequence ID" value="MBC5723610.1"/>
    <property type="molecule type" value="Genomic_DNA"/>
</dbReference>
<sequence>MPKLKETPVQRMERVFRAAVFYGLERRAETIDDLAKRAPNARSTTYRRVRIPRTCTFEEGLFYIPKFLNDRQLCEMWGVEYHGITPEDVAAVIEGKDKNI</sequence>
<gene>
    <name evidence="1" type="ORF">H8S11_12405</name>
</gene>
<dbReference type="Proteomes" id="UP000628736">
    <property type="component" value="Unassembled WGS sequence"/>
</dbReference>
<dbReference type="AlphaFoldDB" id="A0A8J6IYZ3"/>
<evidence type="ECO:0000313" key="1">
    <source>
        <dbReference type="EMBL" id="MBC5723610.1"/>
    </source>
</evidence>
<comment type="caution">
    <text evidence="1">The sequence shown here is derived from an EMBL/GenBank/DDBJ whole genome shotgun (WGS) entry which is preliminary data.</text>
</comment>
<dbReference type="RefSeq" id="WP_186853331.1">
    <property type="nucleotide sequence ID" value="NZ_JACOPO010000010.1"/>
</dbReference>
<accession>A0A8J6IYZ3</accession>
<keyword evidence="2" id="KW-1185">Reference proteome</keyword>
<reference evidence="1" key="1">
    <citation type="submission" date="2020-08" db="EMBL/GenBank/DDBJ databases">
        <title>Genome public.</title>
        <authorList>
            <person name="Liu C."/>
            <person name="Sun Q."/>
        </authorList>
    </citation>
    <scope>NUCLEOTIDE SEQUENCE</scope>
    <source>
        <strain evidence="1">NSJ-23</strain>
    </source>
</reference>